<feature type="transmembrane region" description="Helical" evidence="6">
    <location>
        <begin position="147"/>
        <end position="167"/>
    </location>
</feature>
<keyword evidence="2" id="KW-1003">Cell membrane</keyword>
<evidence type="ECO:0000256" key="3">
    <source>
        <dbReference type="ARBA" id="ARBA00022692"/>
    </source>
</evidence>
<dbReference type="PANTHER" id="PTHR47089:SF1">
    <property type="entry name" value="GUANOSINE ABC TRANSPORTER PERMEASE PROTEIN NUPP"/>
    <property type="match status" value="1"/>
</dbReference>
<keyword evidence="3 6" id="KW-0812">Transmembrane</keyword>
<evidence type="ECO:0000256" key="5">
    <source>
        <dbReference type="ARBA" id="ARBA00023136"/>
    </source>
</evidence>
<sequence>MRIKLEARAHTPAAVVYATPVVAALLTAVAGGVLFAALGYPPLQALHAFFIQPLSTLNGLAEVGVKATPLVLIAIGLSIGFRGNVWNIGAEGQLTMGAVTGGAVALAFYDVEGVWLLPLMTLAGALGGMAYGAIPALLKTRFNASEILTSLMLTYVATLFLSYLVHGPLMDPDGFNFPQSRLFHDSAILPVLGFTRLHLGAAVALFVVLAGWFVMARTLIGFQIKVIGLTPAAGGYAGFSQKRVVWLSFLVSGGLAGMAGLFEVAGPIGQLQPSISPGYGFTAIIVAFLGRLHPLGILLAGLLMALSYLGGEVAQIELGLPLAMTGVFQGMLLFFLLGADVFTRYRLRLGSPPAAARVAAAADKPKPAGEAA</sequence>
<proteinExistence type="predicted"/>
<dbReference type="CDD" id="cd06580">
    <property type="entry name" value="TM_PBP1_transp_TpRbsC_like"/>
    <property type="match status" value="1"/>
</dbReference>
<keyword evidence="8" id="KW-1185">Reference proteome</keyword>
<feature type="transmembrane region" description="Helical" evidence="6">
    <location>
        <begin position="245"/>
        <end position="266"/>
    </location>
</feature>
<organism evidence="7 8">
    <name type="scientific">Caenispirillum bisanense</name>
    <dbReference type="NCBI Taxonomy" id="414052"/>
    <lineage>
        <taxon>Bacteria</taxon>
        <taxon>Pseudomonadati</taxon>
        <taxon>Pseudomonadota</taxon>
        <taxon>Alphaproteobacteria</taxon>
        <taxon>Rhodospirillales</taxon>
        <taxon>Novispirillaceae</taxon>
        <taxon>Caenispirillum</taxon>
    </lineage>
</organism>
<feature type="transmembrane region" description="Helical" evidence="6">
    <location>
        <begin position="115"/>
        <end position="138"/>
    </location>
</feature>
<feature type="transmembrane region" description="Helical" evidence="6">
    <location>
        <begin position="60"/>
        <end position="81"/>
    </location>
</feature>
<evidence type="ECO:0000256" key="4">
    <source>
        <dbReference type="ARBA" id="ARBA00022989"/>
    </source>
</evidence>
<feature type="transmembrane region" description="Helical" evidence="6">
    <location>
        <begin position="12"/>
        <end position="40"/>
    </location>
</feature>
<comment type="subcellular location">
    <subcellularLocation>
        <location evidence="1">Cell membrane</location>
        <topology evidence="1">Multi-pass membrane protein</topology>
    </subcellularLocation>
</comment>
<feature type="transmembrane region" description="Helical" evidence="6">
    <location>
        <begin position="187"/>
        <end position="215"/>
    </location>
</feature>
<dbReference type="EMBL" id="OCNJ01000003">
    <property type="protein sequence ID" value="SOD93787.1"/>
    <property type="molecule type" value="Genomic_DNA"/>
</dbReference>
<evidence type="ECO:0000256" key="2">
    <source>
        <dbReference type="ARBA" id="ARBA00022475"/>
    </source>
</evidence>
<dbReference type="OrthoDB" id="9809785at2"/>
<dbReference type="RefSeq" id="WP_097278569.1">
    <property type="nucleotide sequence ID" value="NZ_OCNJ01000003.1"/>
</dbReference>
<gene>
    <name evidence="7" type="ORF">SAMN05421508_103197</name>
</gene>
<feature type="transmembrane region" description="Helical" evidence="6">
    <location>
        <begin position="93"/>
        <end position="109"/>
    </location>
</feature>
<name>A0A286GE51_9PROT</name>
<evidence type="ECO:0000313" key="8">
    <source>
        <dbReference type="Proteomes" id="UP000219621"/>
    </source>
</evidence>
<keyword evidence="4 6" id="KW-1133">Transmembrane helix</keyword>
<dbReference type="Proteomes" id="UP000219621">
    <property type="component" value="Unassembled WGS sequence"/>
</dbReference>
<dbReference type="GO" id="GO:0005886">
    <property type="term" value="C:plasma membrane"/>
    <property type="evidence" value="ECO:0007669"/>
    <property type="project" value="UniProtKB-SubCell"/>
</dbReference>
<dbReference type="AlphaFoldDB" id="A0A286GE51"/>
<dbReference type="InterPro" id="IPR001851">
    <property type="entry name" value="ABC_transp_permease"/>
</dbReference>
<evidence type="ECO:0000256" key="6">
    <source>
        <dbReference type="SAM" id="Phobius"/>
    </source>
</evidence>
<feature type="transmembrane region" description="Helical" evidence="6">
    <location>
        <begin position="278"/>
        <end position="306"/>
    </location>
</feature>
<evidence type="ECO:0000313" key="7">
    <source>
        <dbReference type="EMBL" id="SOD93787.1"/>
    </source>
</evidence>
<accession>A0A286GE51</accession>
<keyword evidence="5 6" id="KW-0472">Membrane</keyword>
<dbReference type="Pfam" id="PF02653">
    <property type="entry name" value="BPD_transp_2"/>
    <property type="match status" value="1"/>
</dbReference>
<dbReference type="PANTHER" id="PTHR47089">
    <property type="entry name" value="ABC TRANSPORTER, PERMEASE PROTEIN"/>
    <property type="match status" value="1"/>
</dbReference>
<dbReference type="GO" id="GO:0022857">
    <property type="term" value="F:transmembrane transporter activity"/>
    <property type="evidence" value="ECO:0007669"/>
    <property type="project" value="InterPro"/>
</dbReference>
<reference evidence="8" key="1">
    <citation type="submission" date="2017-09" db="EMBL/GenBank/DDBJ databases">
        <authorList>
            <person name="Varghese N."/>
            <person name="Submissions S."/>
        </authorList>
    </citation>
    <scope>NUCLEOTIDE SEQUENCE [LARGE SCALE GENOMIC DNA]</scope>
    <source>
        <strain evidence="8">USBA 140</strain>
    </source>
</reference>
<protein>
    <submittedName>
        <fullName evidence="7">Nucleoside ABC transporter membrane protein</fullName>
    </submittedName>
</protein>
<evidence type="ECO:0000256" key="1">
    <source>
        <dbReference type="ARBA" id="ARBA00004651"/>
    </source>
</evidence>
<feature type="transmembrane region" description="Helical" evidence="6">
    <location>
        <begin position="318"/>
        <end position="339"/>
    </location>
</feature>